<name>A0A8T0MBV9_PANVG</name>
<feature type="transmembrane region" description="Helical" evidence="1">
    <location>
        <begin position="20"/>
        <end position="38"/>
    </location>
</feature>
<evidence type="ECO:0000256" key="1">
    <source>
        <dbReference type="SAM" id="Phobius"/>
    </source>
</evidence>
<sequence>MLIGKSVVLPSHVRTNVVASLYISLMRVMYLVGTLCFSKAHHMTFLGTLSYAFSRSMKTICKSFFCSLYLSINCRIRKIASMVDLPGMNPNWFWVTLVLLLRRCSMTLSQSFIVWLISLIPR</sequence>
<dbReference type="AlphaFoldDB" id="A0A8T0MBV9"/>
<evidence type="ECO:0000313" key="2">
    <source>
        <dbReference type="EMBL" id="KAG2534671.1"/>
    </source>
</evidence>
<keyword evidence="1" id="KW-0472">Membrane</keyword>
<dbReference type="EMBL" id="CM029054">
    <property type="protein sequence ID" value="KAG2534671.1"/>
    <property type="molecule type" value="Genomic_DNA"/>
</dbReference>
<reference evidence="2" key="1">
    <citation type="submission" date="2020-05" db="EMBL/GenBank/DDBJ databases">
        <title>WGS assembly of Panicum virgatum.</title>
        <authorList>
            <person name="Lovell J.T."/>
            <person name="Jenkins J."/>
            <person name="Shu S."/>
            <person name="Juenger T.E."/>
            <person name="Schmutz J."/>
        </authorList>
    </citation>
    <scope>NUCLEOTIDE SEQUENCE</scope>
    <source>
        <strain evidence="2">AP13</strain>
    </source>
</reference>
<accession>A0A8T0MBV9</accession>
<organism evidence="2 3">
    <name type="scientific">Panicum virgatum</name>
    <name type="common">Blackwell switchgrass</name>
    <dbReference type="NCBI Taxonomy" id="38727"/>
    <lineage>
        <taxon>Eukaryota</taxon>
        <taxon>Viridiplantae</taxon>
        <taxon>Streptophyta</taxon>
        <taxon>Embryophyta</taxon>
        <taxon>Tracheophyta</taxon>
        <taxon>Spermatophyta</taxon>
        <taxon>Magnoliopsida</taxon>
        <taxon>Liliopsida</taxon>
        <taxon>Poales</taxon>
        <taxon>Poaceae</taxon>
        <taxon>PACMAD clade</taxon>
        <taxon>Panicoideae</taxon>
        <taxon>Panicodae</taxon>
        <taxon>Paniceae</taxon>
        <taxon>Panicinae</taxon>
        <taxon>Panicum</taxon>
        <taxon>Panicum sect. Hiantes</taxon>
    </lineage>
</organism>
<protein>
    <submittedName>
        <fullName evidence="2">Uncharacterized protein</fullName>
    </submittedName>
</protein>
<gene>
    <name evidence="2" type="ORF">PVAP13_9NG075264</name>
</gene>
<proteinExistence type="predicted"/>
<comment type="caution">
    <text evidence="2">The sequence shown here is derived from an EMBL/GenBank/DDBJ whole genome shotgun (WGS) entry which is preliminary data.</text>
</comment>
<keyword evidence="1" id="KW-0812">Transmembrane</keyword>
<keyword evidence="3" id="KW-1185">Reference proteome</keyword>
<evidence type="ECO:0000313" key="3">
    <source>
        <dbReference type="Proteomes" id="UP000823388"/>
    </source>
</evidence>
<keyword evidence="1" id="KW-1133">Transmembrane helix</keyword>
<dbReference type="Proteomes" id="UP000823388">
    <property type="component" value="Chromosome 9N"/>
</dbReference>